<evidence type="ECO:0000256" key="1">
    <source>
        <dbReference type="SAM" id="MobiDB-lite"/>
    </source>
</evidence>
<feature type="compositionally biased region" description="Low complexity" evidence="1">
    <location>
        <begin position="365"/>
        <end position="382"/>
    </location>
</feature>
<feature type="compositionally biased region" description="Polar residues" evidence="1">
    <location>
        <begin position="309"/>
        <end position="321"/>
    </location>
</feature>
<accession>A0A0D9QN98</accession>
<dbReference type="EMBL" id="KQ001661">
    <property type="protein sequence ID" value="KJP88403.1"/>
    <property type="molecule type" value="Genomic_DNA"/>
</dbReference>
<evidence type="ECO:0000313" key="3">
    <source>
        <dbReference type="EMBL" id="KJP88403.1"/>
    </source>
</evidence>
<reference evidence="3 4" key="1">
    <citation type="submission" date="2014-03" db="EMBL/GenBank/DDBJ databases">
        <title>The Genome Sequence of Plasmodium fragile nilgiri.</title>
        <authorList>
            <consortium name="The Broad Institute Genomics Platform"/>
            <consortium name="The Broad Institute Genome Sequencing Center for Infectious Disease"/>
            <person name="Neafsey D."/>
            <person name="Duraisingh M."/>
            <person name="Young S.K."/>
            <person name="Zeng Q."/>
            <person name="Gargeya S."/>
            <person name="Abouelleil A."/>
            <person name="Alvarado L."/>
            <person name="Chapman S.B."/>
            <person name="Gainer-Dewar J."/>
            <person name="Goldberg J."/>
            <person name="Griggs A."/>
            <person name="Gujja S."/>
            <person name="Hansen M."/>
            <person name="Howarth C."/>
            <person name="Imamovic A."/>
            <person name="Larimer J."/>
            <person name="Pearson M."/>
            <person name="Poon T.W."/>
            <person name="Priest M."/>
            <person name="Roberts A."/>
            <person name="Saif S."/>
            <person name="Shea T."/>
            <person name="Sykes S."/>
            <person name="Wortman J."/>
            <person name="Nusbaum C."/>
            <person name="Birren B."/>
        </authorList>
    </citation>
    <scope>NUCLEOTIDE SEQUENCE [LARGE SCALE GENOMIC DNA]</scope>
    <source>
        <strain evidence="4">nilgiri</strain>
    </source>
</reference>
<dbReference type="Pfam" id="PF12887">
    <property type="entry name" value="SICA_alpha"/>
    <property type="match status" value="2"/>
</dbReference>
<evidence type="ECO:0000313" key="4">
    <source>
        <dbReference type="Proteomes" id="UP000054561"/>
    </source>
</evidence>
<organism evidence="3 4">
    <name type="scientific">Plasmodium fragile</name>
    <dbReference type="NCBI Taxonomy" id="5857"/>
    <lineage>
        <taxon>Eukaryota</taxon>
        <taxon>Sar</taxon>
        <taxon>Alveolata</taxon>
        <taxon>Apicomplexa</taxon>
        <taxon>Aconoidasida</taxon>
        <taxon>Haemosporida</taxon>
        <taxon>Plasmodiidae</taxon>
        <taxon>Plasmodium</taxon>
        <taxon>Plasmodium (Plasmodium)</taxon>
    </lineage>
</organism>
<protein>
    <recommendedName>
        <fullName evidence="2">Schizont-infected cell agglutination extracellular alpha domain-containing protein</fullName>
    </recommendedName>
</protein>
<proteinExistence type="predicted"/>
<dbReference type="GeneID" id="24267169"/>
<feature type="compositionally biased region" description="Low complexity" evidence="1">
    <location>
        <begin position="290"/>
        <end position="307"/>
    </location>
</feature>
<dbReference type="RefSeq" id="XP_012334913.1">
    <property type="nucleotide sequence ID" value="XM_012479490.1"/>
</dbReference>
<feature type="compositionally biased region" description="Basic and acidic residues" evidence="1">
    <location>
        <begin position="249"/>
        <end position="258"/>
    </location>
</feature>
<feature type="domain" description="Schizont-infected cell agglutination extracellular alpha" evidence="2">
    <location>
        <begin position="2"/>
        <end position="144"/>
    </location>
</feature>
<evidence type="ECO:0000259" key="2">
    <source>
        <dbReference type="Pfam" id="PF12887"/>
    </source>
</evidence>
<feature type="region of interest" description="Disordered" evidence="1">
    <location>
        <begin position="341"/>
        <end position="392"/>
    </location>
</feature>
<dbReference type="VEuPathDB" id="PlasmoDB:AK88_01855"/>
<feature type="region of interest" description="Disordered" evidence="1">
    <location>
        <begin position="249"/>
        <end position="327"/>
    </location>
</feature>
<keyword evidence="4" id="KW-1185">Reference proteome</keyword>
<dbReference type="AlphaFoldDB" id="A0A0D9QN98"/>
<dbReference type="InterPro" id="IPR024290">
    <property type="entry name" value="SICA_extracell_a"/>
</dbReference>
<gene>
    <name evidence="3" type="ORF">AK88_01855</name>
</gene>
<sequence>MQEVDDIFHELIRKIGYTHGNISGFCGSIHNKHGTCIKRCTEIVNLMLYMKGYEHKGTQGLQRRPVNSGTWQQFQEYLRCTVTMEALLRLYGRNGDHITVMDEVSKELEQGKTFVKQRLESGICENRDWAKVLFQSKSMGTALQNRLNSLRERWTPAKVPARSTSGKCGWDDTEGTDNAGQPNRDEDCNAQARAIPQHDELMKAIKGVVDEGHTFPNVHKVLQDMQKPGQSQDICRLEQKIKEGVQHVQKQAEGRHEATLGATEPHTPPQTPAVHDSGATFNVAKPARDTPVAPGATATPPAPAATTHMRGNSTPSLSRASSGYDGSCPTSVEHIIVEPCADVRGGGHDGSGSGSGSEAPDEGRGTATTTSPGSGGRTTRSAATGVGPVNKGDTQAAKDFLVKVLVSYIKDRGIPGNDRDRTFNDTFWADMKTVYDEFVTYMDNTDQEALYGTLCHAAAQNPHQEHMLQSDLVVCEFMLGALLFKHGLNASRAGSSAQGTVEPVTPTQRYMKCMIVNVFIHSMLGQDCLDTTGAGYAEKAIYELLKPESGFHENATCDGVDFSNTTVAGGNLRHKIREWIKQEKIKWGDTEAAGILSSRCKQWRQEGQRQSGIAKTHVNHIDNDEEKKIQDEVKHIKGEVTAAMDKVHKSIDIDKEEIQSTAAAKVAATKPATPPPQQPPIFRSFLLCSFLFSSYAKFYPVSVFQIVTGKRKRK</sequence>
<dbReference type="Proteomes" id="UP000054561">
    <property type="component" value="Unassembled WGS sequence"/>
</dbReference>
<name>A0A0D9QN98_PLAFR</name>
<feature type="region of interest" description="Disordered" evidence="1">
    <location>
        <begin position="156"/>
        <end position="186"/>
    </location>
</feature>
<feature type="domain" description="Schizont-infected cell agglutination extracellular alpha" evidence="2">
    <location>
        <begin position="419"/>
        <end position="579"/>
    </location>
</feature>